<dbReference type="Proteomes" id="UP000008909">
    <property type="component" value="Unassembled WGS sequence"/>
</dbReference>
<reference evidence="1" key="1">
    <citation type="journal article" date="2011" name="Genome Biol.">
        <title>The draft genome of the carcinogenic human liver fluke Clonorchis sinensis.</title>
        <authorList>
            <person name="Wang X."/>
            <person name="Chen W."/>
            <person name="Huang Y."/>
            <person name="Sun J."/>
            <person name="Men J."/>
            <person name="Liu H."/>
            <person name="Luo F."/>
            <person name="Guo L."/>
            <person name="Lv X."/>
            <person name="Deng C."/>
            <person name="Zhou C."/>
            <person name="Fan Y."/>
            <person name="Li X."/>
            <person name="Huang L."/>
            <person name="Hu Y."/>
            <person name="Liang C."/>
            <person name="Hu X."/>
            <person name="Xu J."/>
            <person name="Yu X."/>
        </authorList>
    </citation>
    <scope>NUCLEOTIDE SEQUENCE [LARGE SCALE GENOMIC DNA]</scope>
    <source>
        <strain evidence="1">Henan</strain>
    </source>
</reference>
<protein>
    <submittedName>
        <fullName evidence="1">Uncharacterized protein</fullName>
    </submittedName>
</protein>
<dbReference type="EMBL" id="DF143669">
    <property type="protein sequence ID" value="GAA53969.1"/>
    <property type="molecule type" value="Genomic_DNA"/>
</dbReference>
<sequence>MHIREKNHCADWMLGNLSHLLGFLKAPKDDRLSHIKHTVIRQCGAHQWMQLTLVDRKYGCRGHQIVRVNNEEINQRLWSKCLQLNTVPAQLKSGLTKSQLKTAESPHTTIIRSAIFEIKYVKGSTPDSLLTFTKVGTLGLSTNSAPLKRTHNVTGANHRKAVKYKNYMKLTKPSGTHATLNPVKPQLRTTTYKLLTSGFTAAAESSVTLSCLHNRAIVMPEPIRGFLDNPLNRLRISRLRLDLLNELQDQIRSDLSSCFQHPSGYRAFRCFHMRPSVRSVCRSIHCARMCIRLVCAYCTLNNPKSTKSLTEIATSGFNHHQQTHANDVLALSQSECSVLMLRFIFSCYIYSSETSTVKVLKMSHITITGSFPPFTCLCGKSSSGKSVNGHTEHVTKPARPMELGQCSKDIDCQTQKVFYVLGSQQPGAKRTPNCEAELLRLFALRRRQIRKVLSSAHSIFVSERPWSNTTVQALVTHNCINEVGEKTSSQDAEVDFEPQTIRLKVIVVVKIAHNRHLIDPDRRIAVERLAPYFHQLTLTPYRICLPRKTLRFVSRKRTVFELSQNSTRTYLCTQLRKYSGKDFSDGRRITFAKATNSHNLSTLIGSITIFDCMKVHKMLDTGTLIAVFPKNE</sequence>
<organism evidence="1 2">
    <name type="scientific">Clonorchis sinensis</name>
    <name type="common">Chinese liver fluke</name>
    <dbReference type="NCBI Taxonomy" id="79923"/>
    <lineage>
        <taxon>Eukaryota</taxon>
        <taxon>Metazoa</taxon>
        <taxon>Spiralia</taxon>
        <taxon>Lophotrochozoa</taxon>
        <taxon>Platyhelminthes</taxon>
        <taxon>Trematoda</taxon>
        <taxon>Digenea</taxon>
        <taxon>Opisthorchiida</taxon>
        <taxon>Opisthorchiata</taxon>
        <taxon>Opisthorchiidae</taxon>
        <taxon>Clonorchis</taxon>
    </lineage>
</organism>
<accession>G7YLY8</accession>
<evidence type="ECO:0000313" key="2">
    <source>
        <dbReference type="Proteomes" id="UP000008909"/>
    </source>
</evidence>
<gene>
    <name evidence="1" type="ORF">CLF_111773</name>
</gene>
<evidence type="ECO:0000313" key="1">
    <source>
        <dbReference type="EMBL" id="GAA53969.1"/>
    </source>
</evidence>
<dbReference type="AlphaFoldDB" id="G7YLY8"/>
<proteinExistence type="predicted"/>
<reference key="2">
    <citation type="submission" date="2011-10" db="EMBL/GenBank/DDBJ databases">
        <title>The genome and transcriptome sequence of Clonorchis sinensis provide insights into the carcinogenic liver fluke.</title>
        <authorList>
            <person name="Wang X."/>
            <person name="Huang Y."/>
            <person name="Chen W."/>
            <person name="Liu H."/>
            <person name="Guo L."/>
            <person name="Chen Y."/>
            <person name="Luo F."/>
            <person name="Zhou W."/>
            <person name="Sun J."/>
            <person name="Mao Q."/>
            <person name="Liang P."/>
            <person name="Zhou C."/>
            <person name="Tian Y."/>
            <person name="Men J."/>
            <person name="Lv X."/>
            <person name="Huang L."/>
            <person name="Zhou J."/>
            <person name="Hu Y."/>
            <person name="Li R."/>
            <person name="Zhang F."/>
            <person name="Lei H."/>
            <person name="Li X."/>
            <person name="Hu X."/>
            <person name="Liang C."/>
            <person name="Xu J."/>
            <person name="Wu Z."/>
            <person name="Yu X."/>
        </authorList>
    </citation>
    <scope>NUCLEOTIDE SEQUENCE</scope>
    <source>
        <strain>Henan</strain>
    </source>
</reference>
<keyword evidence="2" id="KW-1185">Reference proteome</keyword>
<name>G7YLY8_CLOSI</name>